<dbReference type="Proteomes" id="UP000325313">
    <property type="component" value="Unassembled WGS sequence"/>
</dbReference>
<comment type="caution">
    <text evidence="1">The sequence shown here is derived from an EMBL/GenBank/DDBJ whole genome shotgun (WGS) entry which is preliminary data.</text>
</comment>
<evidence type="ECO:0000313" key="1">
    <source>
        <dbReference type="EMBL" id="KAA1139209.1"/>
    </source>
</evidence>
<dbReference type="EMBL" id="VDEP01000001">
    <property type="protein sequence ID" value="KAA1139209.1"/>
    <property type="molecule type" value="Genomic_DNA"/>
</dbReference>
<name>A0A5B0SP34_PUCGR</name>
<organism evidence="1 2">
    <name type="scientific">Puccinia graminis f. sp. tritici</name>
    <dbReference type="NCBI Taxonomy" id="56615"/>
    <lineage>
        <taxon>Eukaryota</taxon>
        <taxon>Fungi</taxon>
        <taxon>Dikarya</taxon>
        <taxon>Basidiomycota</taxon>
        <taxon>Pucciniomycotina</taxon>
        <taxon>Pucciniomycetes</taxon>
        <taxon>Pucciniales</taxon>
        <taxon>Pucciniaceae</taxon>
        <taxon>Puccinia</taxon>
    </lineage>
</organism>
<evidence type="ECO:0000313" key="2">
    <source>
        <dbReference type="Proteomes" id="UP000325313"/>
    </source>
</evidence>
<protein>
    <submittedName>
        <fullName evidence="1">Uncharacterized protein</fullName>
    </submittedName>
</protein>
<sequence length="89" mass="9858">MELKQKKQEKAKKLRGDHCHSIGVTSPIRYSTFELGSGKTDTDRKNHSCIASTFPSNRILSVARETVCINDIARLESVLTIGSLILLSN</sequence>
<dbReference type="AlphaFoldDB" id="A0A5B0SP34"/>
<gene>
    <name evidence="1" type="ORF">PGTUg99_037347</name>
</gene>
<proteinExistence type="predicted"/>
<reference evidence="1 2" key="1">
    <citation type="submission" date="2019-05" db="EMBL/GenBank/DDBJ databases">
        <title>Emergence of the Ug99 lineage of the wheat stem rust pathogen through somatic hybridization.</title>
        <authorList>
            <person name="Li F."/>
            <person name="Upadhyaya N.M."/>
            <person name="Sperschneider J."/>
            <person name="Matny O."/>
            <person name="Nguyen-Phuc H."/>
            <person name="Mago R."/>
            <person name="Raley C."/>
            <person name="Miller M.E."/>
            <person name="Silverstein K.A.T."/>
            <person name="Henningsen E."/>
            <person name="Hirsch C.D."/>
            <person name="Visser B."/>
            <person name="Pretorius Z.A."/>
            <person name="Steffenson B.J."/>
            <person name="Schwessinger B."/>
            <person name="Dodds P.N."/>
            <person name="Figueroa M."/>
        </authorList>
    </citation>
    <scope>NUCLEOTIDE SEQUENCE [LARGE SCALE GENOMIC DNA]</scope>
    <source>
        <strain evidence="1 2">Ug99</strain>
    </source>
</reference>
<accession>A0A5B0SP34</accession>